<name>A0ABR4LYQ6_9EURO</name>
<organism evidence="2 3">
    <name type="scientific">Aspergillus lucknowensis</name>
    <dbReference type="NCBI Taxonomy" id="176173"/>
    <lineage>
        <taxon>Eukaryota</taxon>
        <taxon>Fungi</taxon>
        <taxon>Dikarya</taxon>
        <taxon>Ascomycota</taxon>
        <taxon>Pezizomycotina</taxon>
        <taxon>Eurotiomycetes</taxon>
        <taxon>Eurotiomycetidae</taxon>
        <taxon>Eurotiales</taxon>
        <taxon>Aspergillaceae</taxon>
        <taxon>Aspergillus</taxon>
        <taxon>Aspergillus subgen. Nidulantes</taxon>
    </lineage>
</organism>
<evidence type="ECO:0000313" key="2">
    <source>
        <dbReference type="EMBL" id="KAL2869606.1"/>
    </source>
</evidence>
<dbReference type="Proteomes" id="UP001610432">
    <property type="component" value="Unassembled WGS sequence"/>
</dbReference>
<accession>A0ABR4LYQ6</accession>
<dbReference type="GeneID" id="98143638"/>
<dbReference type="PROSITE" id="PS00028">
    <property type="entry name" value="ZINC_FINGER_C2H2_1"/>
    <property type="match status" value="1"/>
</dbReference>
<dbReference type="Pfam" id="PF00646">
    <property type="entry name" value="F-box"/>
    <property type="match status" value="1"/>
</dbReference>
<dbReference type="InterPro" id="IPR036047">
    <property type="entry name" value="F-box-like_dom_sf"/>
</dbReference>
<sequence length="415" mass="48810">MIPDLDLCVDNEGRGYTPFYYLITAKQLRPSSLESFHRFIDLPPEIHLQILQCCDTATLFRLMHTSSYLRRESSKLFWEQLEKLWYHCDHYTVNDPEAGCTGLVRYSRHFTRHIRQLEVTLSRMRWRFADKSKGSRGATVQILQMLWRLVQDLFPSVQKVVLTGCQPFRKERLADSEHGEQDLLTAVVELCPPHISCFVAFDLHIHPHLCRLWRLAPGRSWRIVEESWALNRVVIPYSKFPDGSLGDFLSMKRKLSFYHLTRWGIDWLISETYAQYQDGAKFECPAPDCTEKFTEEAQWRQHIFWSSHWCPGNGRQAVALPYHSNTPDDVRAALNERKQRLEEIRASVQLIWHKLKDQCEEHPADFEKSFCNQMMEHKVLDADEPTPGDSQLYLFGFSLFDRTHYLYTGMPLEGY</sequence>
<dbReference type="CDD" id="cd09917">
    <property type="entry name" value="F-box_SF"/>
    <property type="match status" value="1"/>
</dbReference>
<dbReference type="EMBL" id="JBFXLQ010000009">
    <property type="protein sequence ID" value="KAL2869606.1"/>
    <property type="molecule type" value="Genomic_DNA"/>
</dbReference>
<gene>
    <name evidence="2" type="ORF">BJX67DRAFT_347681</name>
</gene>
<evidence type="ECO:0000259" key="1">
    <source>
        <dbReference type="PROSITE" id="PS00028"/>
    </source>
</evidence>
<dbReference type="InterPro" id="IPR013087">
    <property type="entry name" value="Znf_C2H2_type"/>
</dbReference>
<dbReference type="RefSeq" id="XP_070888585.1">
    <property type="nucleotide sequence ID" value="XM_071028566.1"/>
</dbReference>
<reference evidence="2 3" key="1">
    <citation type="submission" date="2024-07" db="EMBL/GenBank/DDBJ databases">
        <title>Section-level genome sequencing and comparative genomics of Aspergillus sections Usti and Cavernicolus.</title>
        <authorList>
            <consortium name="Lawrence Berkeley National Laboratory"/>
            <person name="Nybo J.L."/>
            <person name="Vesth T.C."/>
            <person name="Theobald S."/>
            <person name="Frisvad J.C."/>
            <person name="Larsen T.O."/>
            <person name="Kjaerboelling I."/>
            <person name="Rothschild-Mancinelli K."/>
            <person name="Lyhne E.K."/>
            <person name="Kogle M.E."/>
            <person name="Barry K."/>
            <person name="Clum A."/>
            <person name="Na H."/>
            <person name="Ledsgaard L."/>
            <person name="Lin J."/>
            <person name="Lipzen A."/>
            <person name="Kuo A."/>
            <person name="Riley R."/>
            <person name="Mondo S."/>
            <person name="Labutti K."/>
            <person name="Haridas S."/>
            <person name="Pangalinan J."/>
            <person name="Salamov A.A."/>
            <person name="Simmons B.A."/>
            <person name="Magnuson J.K."/>
            <person name="Chen J."/>
            <person name="Drula E."/>
            <person name="Henrissat B."/>
            <person name="Wiebenga A."/>
            <person name="Lubbers R.J."/>
            <person name="Gomes A.C."/>
            <person name="Macurrencykelacurrency M.R."/>
            <person name="Stajich J."/>
            <person name="Grigoriev I.V."/>
            <person name="Mortensen U.H."/>
            <person name="De Vries R.P."/>
            <person name="Baker S.E."/>
            <person name="Andersen M.R."/>
        </authorList>
    </citation>
    <scope>NUCLEOTIDE SEQUENCE [LARGE SCALE GENOMIC DNA]</scope>
    <source>
        <strain evidence="2 3">CBS 449.75</strain>
    </source>
</reference>
<proteinExistence type="predicted"/>
<protein>
    <recommendedName>
        <fullName evidence="1">C2H2-type domain-containing protein</fullName>
    </recommendedName>
</protein>
<dbReference type="SUPFAM" id="SSF81383">
    <property type="entry name" value="F-box domain"/>
    <property type="match status" value="1"/>
</dbReference>
<dbReference type="InterPro" id="IPR001810">
    <property type="entry name" value="F-box_dom"/>
</dbReference>
<evidence type="ECO:0000313" key="3">
    <source>
        <dbReference type="Proteomes" id="UP001610432"/>
    </source>
</evidence>
<feature type="domain" description="C2H2-type" evidence="1">
    <location>
        <begin position="284"/>
        <end position="308"/>
    </location>
</feature>
<keyword evidence="3" id="KW-1185">Reference proteome</keyword>
<comment type="caution">
    <text evidence="2">The sequence shown here is derived from an EMBL/GenBank/DDBJ whole genome shotgun (WGS) entry which is preliminary data.</text>
</comment>